<keyword evidence="8" id="KW-0997">Cell inner membrane</keyword>
<evidence type="ECO:0000256" key="9">
    <source>
        <dbReference type="NCBIfam" id="TIGR02209"/>
    </source>
</evidence>
<gene>
    <name evidence="8" type="primary">ftsL</name>
    <name evidence="10" type="ORF">SAMN05216417_11714</name>
</gene>
<keyword evidence="2 8" id="KW-1003">Cell membrane</keyword>
<evidence type="ECO:0000313" key="11">
    <source>
        <dbReference type="Proteomes" id="UP000182649"/>
    </source>
</evidence>
<evidence type="ECO:0000256" key="6">
    <source>
        <dbReference type="ARBA" id="ARBA00023136"/>
    </source>
</evidence>
<keyword evidence="4 8" id="KW-0812">Transmembrane</keyword>
<reference evidence="10 11" key="1">
    <citation type="submission" date="2016-10" db="EMBL/GenBank/DDBJ databases">
        <authorList>
            <person name="de Groot N.N."/>
        </authorList>
    </citation>
    <scope>NUCLEOTIDE SEQUENCE [LARGE SCALE GENOMIC DNA]</scope>
    <source>
        <strain evidence="10 11">Nl14</strain>
    </source>
</reference>
<keyword evidence="5 8" id="KW-1133">Transmembrane helix</keyword>
<sequence length="105" mass="11848">MIRINILLTLILIACALGVVTSQHKARKLFVELEKEQQLARQLAEEWGQLQLEQSTWATHGRIEKIATEQLQMRLPDPKLIQIIPLSHPVGEPVDSTDSKEASKS</sequence>
<dbReference type="RefSeq" id="WP_074975543.1">
    <property type="nucleotide sequence ID" value="NZ_FPBZ01000017.1"/>
</dbReference>
<dbReference type="EMBL" id="FPBZ01000017">
    <property type="protein sequence ID" value="SFU70328.1"/>
    <property type="molecule type" value="Genomic_DNA"/>
</dbReference>
<dbReference type="PROSITE" id="PS51257">
    <property type="entry name" value="PROKAR_LIPOPROTEIN"/>
    <property type="match status" value="1"/>
</dbReference>
<evidence type="ECO:0000313" key="10">
    <source>
        <dbReference type="EMBL" id="SFU70328.1"/>
    </source>
</evidence>
<evidence type="ECO:0000256" key="5">
    <source>
        <dbReference type="ARBA" id="ARBA00022989"/>
    </source>
</evidence>
<dbReference type="GO" id="GO:0005886">
    <property type="term" value="C:plasma membrane"/>
    <property type="evidence" value="ECO:0007669"/>
    <property type="project" value="UniProtKB-SubCell"/>
</dbReference>
<keyword evidence="3 8" id="KW-0132">Cell division</keyword>
<proteinExistence type="inferred from homology"/>
<evidence type="ECO:0000256" key="8">
    <source>
        <dbReference type="HAMAP-Rule" id="MF_00910"/>
    </source>
</evidence>
<evidence type="ECO:0000256" key="3">
    <source>
        <dbReference type="ARBA" id="ARBA00022618"/>
    </source>
</evidence>
<dbReference type="PANTHER" id="PTHR37479">
    <property type="entry name" value="CELL DIVISION PROTEIN FTSL"/>
    <property type="match status" value="1"/>
</dbReference>
<dbReference type="InterPro" id="IPR011922">
    <property type="entry name" value="Cell_div_FtsL"/>
</dbReference>
<evidence type="ECO:0000256" key="4">
    <source>
        <dbReference type="ARBA" id="ARBA00022692"/>
    </source>
</evidence>
<protein>
    <recommendedName>
        <fullName evidence="8 9">Cell division protein FtsL</fullName>
    </recommendedName>
</protein>
<dbReference type="GO" id="GO:0043093">
    <property type="term" value="P:FtsZ-dependent cytokinesis"/>
    <property type="evidence" value="ECO:0007669"/>
    <property type="project" value="UniProtKB-UniRule"/>
</dbReference>
<keyword evidence="6 8" id="KW-0472">Membrane</keyword>
<evidence type="ECO:0000256" key="1">
    <source>
        <dbReference type="ARBA" id="ARBA00004401"/>
    </source>
</evidence>
<dbReference type="Proteomes" id="UP000182649">
    <property type="component" value="Unassembled WGS sequence"/>
</dbReference>
<comment type="subcellular location">
    <subcellularLocation>
        <location evidence="8">Cell inner membrane</location>
        <topology evidence="8">Single-pass type II membrane protein</topology>
    </subcellularLocation>
    <subcellularLocation>
        <location evidence="1">Cell membrane</location>
        <topology evidence="1">Single-pass type II membrane protein</topology>
    </subcellularLocation>
    <text evidence="8">Localizes to the division septum where it forms a ring structure.</text>
</comment>
<dbReference type="OrthoDB" id="9153760at2"/>
<dbReference type="GO" id="GO:0032153">
    <property type="term" value="C:cell division site"/>
    <property type="evidence" value="ECO:0007669"/>
    <property type="project" value="UniProtKB-UniRule"/>
</dbReference>
<organism evidence="10 11">
    <name type="scientific">Nitrosospira multiformis</name>
    <dbReference type="NCBI Taxonomy" id="1231"/>
    <lineage>
        <taxon>Bacteria</taxon>
        <taxon>Pseudomonadati</taxon>
        <taxon>Pseudomonadota</taxon>
        <taxon>Betaproteobacteria</taxon>
        <taxon>Nitrosomonadales</taxon>
        <taxon>Nitrosomonadaceae</taxon>
        <taxon>Nitrosospira</taxon>
    </lineage>
</organism>
<dbReference type="Pfam" id="PF04999">
    <property type="entry name" value="FtsL"/>
    <property type="match status" value="1"/>
</dbReference>
<comment type="subunit">
    <text evidence="8">Part of a complex composed of FtsB, FtsL and FtsQ.</text>
</comment>
<name>A0A1I7IBR1_9PROT</name>
<keyword evidence="7 8" id="KW-0131">Cell cycle</keyword>
<dbReference type="PANTHER" id="PTHR37479:SF1">
    <property type="entry name" value="CELL DIVISION PROTEIN FTSL"/>
    <property type="match status" value="1"/>
</dbReference>
<dbReference type="NCBIfam" id="TIGR02209">
    <property type="entry name" value="ftsL_broad"/>
    <property type="match status" value="1"/>
</dbReference>
<evidence type="ECO:0000256" key="7">
    <source>
        <dbReference type="ARBA" id="ARBA00023306"/>
    </source>
</evidence>
<dbReference type="AlphaFoldDB" id="A0A1I7IBR1"/>
<accession>A0A1I7IBR1</accession>
<comment type="function">
    <text evidence="8">Essential cell division protein. May link together the upstream cell division proteins, which are predominantly cytoplasmic, with the downstream cell division proteins, which are predominantly periplasmic.</text>
</comment>
<dbReference type="HAMAP" id="MF_00910">
    <property type="entry name" value="FtsL"/>
    <property type="match status" value="1"/>
</dbReference>
<evidence type="ECO:0000256" key="2">
    <source>
        <dbReference type="ARBA" id="ARBA00022475"/>
    </source>
</evidence>
<comment type="similarity">
    <text evidence="8">Belongs to the FtsL family.</text>
</comment>